<dbReference type="AlphaFoldDB" id="A0A4Y8AV06"/>
<dbReference type="Proteomes" id="UP000298517">
    <property type="component" value="Unassembled WGS sequence"/>
</dbReference>
<comment type="caution">
    <text evidence="1">The sequence shown here is derived from an EMBL/GenBank/DDBJ whole genome shotgun (WGS) entry which is preliminary data.</text>
</comment>
<gene>
    <name evidence="1" type="ORF">E2488_00190</name>
</gene>
<accession>A0A4Y8AV06</accession>
<proteinExistence type="predicted"/>
<name>A0A4Y8AV06_9FLAO</name>
<reference evidence="1 2" key="1">
    <citation type="journal article" date="2011" name="J. Microbiol.">
        <title>Gramella jeungdoensis sp. nov., isolated from a solar saltern in Korea.</title>
        <authorList>
            <person name="Joung Y."/>
            <person name="Kim H."/>
            <person name="Jang T."/>
            <person name="Ahn T.S."/>
            <person name="Joh K."/>
        </authorList>
    </citation>
    <scope>NUCLEOTIDE SEQUENCE [LARGE SCALE GENOMIC DNA]</scope>
    <source>
        <strain evidence="1 2">KCTC 23123</strain>
    </source>
</reference>
<sequence length="85" mass="10052">MQFAHAFEKHEHSVCNAQNEIHFDSHEIDCSVFHFKINTNTITFESKIILKENDFDFENNYSEIQKLKAVELYFKSSRAPPFLLV</sequence>
<organism evidence="1 2">
    <name type="scientific">Gramella jeungdoensis</name>
    <dbReference type="NCBI Taxonomy" id="708091"/>
    <lineage>
        <taxon>Bacteria</taxon>
        <taxon>Pseudomonadati</taxon>
        <taxon>Bacteroidota</taxon>
        <taxon>Flavobacteriia</taxon>
        <taxon>Flavobacteriales</taxon>
        <taxon>Flavobacteriaceae</taxon>
        <taxon>Christiangramia</taxon>
    </lineage>
</organism>
<evidence type="ECO:0000313" key="1">
    <source>
        <dbReference type="EMBL" id="TEW76309.1"/>
    </source>
</evidence>
<dbReference type="EMBL" id="SNQI01000001">
    <property type="protein sequence ID" value="TEW76309.1"/>
    <property type="molecule type" value="Genomic_DNA"/>
</dbReference>
<evidence type="ECO:0000313" key="2">
    <source>
        <dbReference type="Proteomes" id="UP000298517"/>
    </source>
</evidence>
<protein>
    <submittedName>
        <fullName evidence="1">Uncharacterized protein</fullName>
    </submittedName>
</protein>
<keyword evidence="2" id="KW-1185">Reference proteome</keyword>